<reference evidence="1 2" key="1">
    <citation type="submission" date="2015-01" db="EMBL/GenBank/DDBJ databases">
        <title>Evolution of Trichinella species and genotypes.</title>
        <authorList>
            <person name="Korhonen P.K."/>
            <person name="Edoardo P."/>
            <person name="Giuseppe L.R."/>
            <person name="Gasser R.B."/>
        </authorList>
    </citation>
    <scope>NUCLEOTIDE SEQUENCE [LARGE SCALE GENOMIC DNA]</scope>
    <source>
        <strain evidence="1">ISS417</strain>
    </source>
</reference>
<evidence type="ECO:0000313" key="1">
    <source>
        <dbReference type="EMBL" id="KRX28482.1"/>
    </source>
</evidence>
<comment type="caution">
    <text evidence="1">The sequence shown here is derived from an EMBL/GenBank/DDBJ whole genome shotgun (WGS) entry which is preliminary data.</text>
</comment>
<gene>
    <name evidence="1" type="ORF">T05_11159</name>
</gene>
<dbReference type="Proteomes" id="UP000055048">
    <property type="component" value="Unassembled WGS sequence"/>
</dbReference>
<protein>
    <submittedName>
        <fullName evidence="1">Uncharacterized protein</fullName>
    </submittedName>
</protein>
<name>A0A0V0SP28_9BILA</name>
<dbReference type="EMBL" id="JYDJ01004535">
    <property type="protein sequence ID" value="KRX28482.1"/>
    <property type="molecule type" value="Genomic_DNA"/>
</dbReference>
<organism evidence="1 2">
    <name type="scientific">Trichinella murrelli</name>
    <dbReference type="NCBI Taxonomy" id="144512"/>
    <lineage>
        <taxon>Eukaryota</taxon>
        <taxon>Metazoa</taxon>
        <taxon>Ecdysozoa</taxon>
        <taxon>Nematoda</taxon>
        <taxon>Enoplea</taxon>
        <taxon>Dorylaimia</taxon>
        <taxon>Trichinellida</taxon>
        <taxon>Trichinellidae</taxon>
        <taxon>Trichinella</taxon>
    </lineage>
</organism>
<accession>A0A0V0SP28</accession>
<proteinExistence type="predicted"/>
<keyword evidence="2" id="KW-1185">Reference proteome</keyword>
<sequence>MIYIGINQASWTNKARYGARLGNRVRKVHLWRLLQNCIC</sequence>
<dbReference type="AlphaFoldDB" id="A0A0V0SP28"/>
<evidence type="ECO:0000313" key="2">
    <source>
        <dbReference type="Proteomes" id="UP000055048"/>
    </source>
</evidence>